<keyword evidence="3 6" id="KW-0731">Sigma factor</keyword>
<dbReference type="InterPro" id="IPR039425">
    <property type="entry name" value="RNA_pol_sigma-70-like"/>
</dbReference>
<keyword evidence="2 6" id="KW-0805">Transcription regulation</keyword>
<dbReference type="EMBL" id="QPJK01000007">
    <property type="protein sequence ID" value="RCW68623.1"/>
    <property type="molecule type" value="Genomic_DNA"/>
</dbReference>
<name>A0A368XKY0_9BURK</name>
<comment type="similarity">
    <text evidence="1 6">Belongs to the sigma-70 factor family. ECF subfamily.</text>
</comment>
<dbReference type="InterPro" id="IPR013324">
    <property type="entry name" value="RNA_pol_sigma_r3/r4-like"/>
</dbReference>
<dbReference type="SUPFAM" id="SSF88946">
    <property type="entry name" value="Sigma2 domain of RNA polymerase sigma factors"/>
    <property type="match status" value="1"/>
</dbReference>
<keyword evidence="5 6" id="KW-0804">Transcription</keyword>
<evidence type="ECO:0000256" key="1">
    <source>
        <dbReference type="ARBA" id="ARBA00010641"/>
    </source>
</evidence>
<evidence type="ECO:0000256" key="6">
    <source>
        <dbReference type="RuleBase" id="RU000716"/>
    </source>
</evidence>
<comment type="caution">
    <text evidence="9">The sequence shown here is derived from an EMBL/GenBank/DDBJ whole genome shotgun (WGS) entry which is preliminary data.</text>
</comment>
<evidence type="ECO:0000259" key="8">
    <source>
        <dbReference type="Pfam" id="PF08281"/>
    </source>
</evidence>
<feature type="domain" description="RNA polymerase sigma factor 70 region 4 type 2" evidence="8">
    <location>
        <begin position="113"/>
        <end position="164"/>
    </location>
</feature>
<keyword evidence="4 6" id="KW-0238">DNA-binding</keyword>
<dbReference type="OrthoDB" id="8536462at2"/>
<dbReference type="InterPro" id="IPR013249">
    <property type="entry name" value="RNA_pol_sigma70_r4_t2"/>
</dbReference>
<dbReference type="GO" id="GO:0006352">
    <property type="term" value="P:DNA-templated transcription initiation"/>
    <property type="evidence" value="ECO:0007669"/>
    <property type="project" value="InterPro"/>
</dbReference>
<dbReference type="InterPro" id="IPR007627">
    <property type="entry name" value="RNA_pol_sigma70_r2"/>
</dbReference>
<evidence type="ECO:0000313" key="10">
    <source>
        <dbReference type="Proteomes" id="UP000252884"/>
    </source>
</evidence>
<keyword evidence="10" id="KW-1185">Reference proteome</keyword>
<organism evidence="9 10">
    <name type="scientific">Pseudorhodoferax soli</name>
    <dbReference type="NCBI Taxonomy" id="545864"/>
    <lineage>
        <taxon>Bacteria</taxon>
        <taxon>Pseudomonadati</taxon>
        <taxon>Pseudomonadota</taxon>
        <taxon>Betaproteobacteria</taxon>
        <taxon>Burkholderiales</taxon>
        <taxon>Comamonadaceae</taxon>
    </lineage>
</organism>
<evidence type="ECO:0000256" key="5">
    <source>
        <dbReference type="ARBA" id="ARBA00023163"/>
    </source>
</evidence>
<reference evidence="9 10" key="1">
    <citation type="submission" date="2018-07" db="EMBL/GenBank/DDBJ databases">
        <title>Genomic Encyclopedia of Type Strains, Phase IV (KMG-IV): sequencing the most valuable type-strain genomes for metagenomic binning, comparative biology and taxonomic classification.</title>
        <authorList>
            <person name="Goeker M."/>
        </authorList>
    </citation>
    <scope>NUCLEOTIDE SEQUENCE [LARGE SCALE GENOMIC DNA]</scope>
    <source>
        <strain evidence="9 10">DSM 21634</strain>
    </source>
</reference>
<dbReference type="PANTHER" id="PTHR43133">
    <property type="entry name" value="RNA POLYMERASE ECF-TYPE SIGMA FACTO"/>
    <property type="match status" value="1"/>
</dbReference>
<dbReference type="Gene3D" id="1.10.10.10">
    <property type="entry name" value="Winged helix-like DNA-binding domain superfamily/Winged helix DNA-binding domain"/>
    <property type="match status" value="1"/>
</dbReference>
<dbReference type="AlphaFoldDB" id="A0A368XKY0"/>
<gene>
    <name evidence="9" type="ORF">DES41_107144</name>
</gene>
<dbReference type="Pfam" id="PF08281">
    <property type="entry name" value="Sigma70_r4_2"/>
    <property type="match status" value="1"/>
</dbReference>
<dbReference type="NCBIfam" id="TIGR02937">
    <property type="entry name" value="sigma70-ECF"/>
    <property type="match status" value="1"/>
</dbReference>
<dbReference type="GO" id="GO:0003677">
    <property type="term" value="F:DNA binding"/>
    <property type="evidence" value="ECO:0007669"/>
    <property type="project" value="UniProtKB-KW"/>
</dbReference>
<dbReference type="Proteomes" id="UP000252884">
    <property type="component" value="Unassembled WGS sequence"/>
</dbReference>
<sequence>MASEQSVADKAAVQTIYVDHHHWLRAWMRRRLGCAHQAEDLAQDTFVHVLGNAAPSAIEEPRAFLTTIAQRVLVSFWRRRSLEQAWLDALAAQPPAFAPSAEDYAIVRQAVESIDRQLDGLPLRVKQAFLLNRLEGLTHQVIATELGVSIASVERYVRQAYLHLLAGSAALTP</sequence>
<dbReference type="NCBIfam" id="NF009180">
    <property type="entry name" value="PRK12528.1"/>
    <property type="match status" value="1"/>
</dbReference>
<evidence type="ECO:0000313" key="9">
    <source>
        <dbReference type="EMBL" id="RCW68623.1"/>
    </source>
</evidence>
<proteinExistence type="inferred from homology"/>
<dbReference type="InterPro" id="IPR013325">
    <property type="entry name" value="RNA_pol_sigma_r2"/>
</dbReference>
<dbReference type="Gene3D" id="1.10.1740.10">
    <property type="match status" value="1"/>
</dbReference>
<dbReference type="InterPro" id="IPR000838">
    <property type="entry name" value="RNA_pol_sigma70_ECF_CS"/>
</dbReference>
<dbReference type="InterPro" id="IPR014284">
    <property type="entry name" value="RNA_pol_sigma-70_dom"/>
</dbReference>
<dbReference type="GO" id="GO:0016987">
    <property type="term" value="F:sigma factor activity"/>
    <property type="evidence" value="ECO:0007669"/>
    <property type="project" value="UniProtKB-KW"/>
</dbReference>
<protein>
    <recommendedName>
        <fullName evidence="6">RNA polymerase sigma factor</fullName>
    </recommendedName>
</protein>
<feature type="domain" description="RNA polymerase sigma-70 region 2" evidence="7">
    <location>
        <begin position="17"/>
        <end position="81"/>
    </location>
</feature>
<evidence type="ECO:0000256" key="3">
    <source>
        <dbReference type="ARBA" id="ARBA00023082"/>
    </source>
</evidence>
<dbReference type="InterPro" id="IPR036388">
    <property type="entry name" value="WH-like_DNA-bd_sf"/>
</dbReference>
<evidence type="ECO:0000256" key="2">
    <source>
        <dbReference type="ARBA" id="ARBA00023015"/>
    </source>
</evidence>
<evidence type="ECO:0000256" key="4">
    <source>
        <dbReference type="ARBA" id="ARBA00023125"/>
    </source>
</evidence>
<evidence type="ECO:0000259" key="7">
    <source>
        <dbReference type="Pfam" id="PF04542"/>
    </source>
</evidence>
<dbReference type="Pfam" id="PF04542">
    <property type="entry name" value="Sigma70_r2"/>
    <property type="match status" value="1"/>
</dbReference>
<dbReference type="SUPFAM" id="SSF88659">
    <property type="entry name" value="Sigma3 and sigma4 domains of RNA polymerase sigma factors"/>
    <property type="match status" value="1"/>
</dbReference>
<dbReference type="PROSITE" id="PS01063">
    <property type="entry name" value="SIGMA70_ECF"/>
    <property type="match status" value="1"/>
</dbReference>
<dbReference type="RefSeq" id="WP_114470158.1">
    <property type="nucleotide sequence ID" value="NZ_QPJK01000007.1"/>
</dbReference>
<accession>A0A368XKY0</accession>
<dbReference type="PANTHER" id="PTHR43133:SF63">
    <property type="entry name" value="RNA POLYMERASE SIGMA FACTOR FECI-RELATED"/>
    <property type="match status" value="1"/>
</dbReference>